<reference evidence="2 3" key="1">
    <citation type="submission" date="2020-05" db="EMBL/GenBank/DDBJ databases">
        <title>Genome sequence of Isoptericola sp. JC619 isolated from Chilika lagoon, India.</title>
        <authorList>
            <person name="Kumar D."/>
            <person name="Appam K."/>
            <person name="Gandham S."/>
            <person name="Uppada J."/>
            <person name="Sasikala C."/>
            <person name="Venkata Ramana C."/>
        </authorList>
    </citation>
    <scope>NUCLEOTIDE SEQUENCE [LARGE SCALE GENOMIC DNA]</scope>
    <source>
        <strain evidence="2 3">JC619</strain>
    </source>
</reference>
<comment type="caution">
    <text evidence="2">The sequence shown here is derived from an EMBL/GenBank/DDBJ whole genome shotgun (WGS) entry which is preliminary data.</text>
</comment>
<gene>
    <name evidence="2" type="ORF">HLI28_11570</name>
</gene>
<keyword evidence="1" id="KW-0472">Membrane</keyword>
<proteinExistence type="predicted"/>
<keyword evidence="1" id="KW-0812">Transmembrane</keyword>
<dbReference type="Proteomes" id="UP000557204">
    <property type="component" value="Unassembled WGS sequence"/>
</dbReference>
<feature type="transmembrane region" description="Helical" evidence="1">
    <location>
        <begin position="79"/>
        <end position="102"/>
    </location>
</feature>
<name>A0A849JXY9_9MICO</name>
<keyword evidence="1" id="KW-1133">Transmembrane helix</keyword>
<evidence type="ECO:0000313" key="3">
    <source>
        <dbReference type="Proteomes" id="UP000557204"/>
    </source>
</evidence>
<accession>A0A849JXY9</accession>
<keyword evidence="3" id="KW-1185">Reference proteome</keyword>
<feature type="transmembrane region" description="Helical" evidence="1">
    <location>
        <begin position="114"/>
        <end position="133"/>
    </location>
</feature>
<evidence type="ECO:0000313" key="2">
    <source>
        <dbReference type="EMBL" id="NNU28176.1"/>
    </source>
</evidence>
<organism evidence="2 3">
    <name type="scientific">Isoptericola sediminis</name>
    <dbReference type="NCBI Taxonomy" id="2733572"/>
    <lineage>
        <taxon>Bacteria</taxon>
        <taxon>Bacillati</taxon>
        <taxon>Actinomycetota</taxon>
        <taxon>Actinomycetes</taxon>
        <taxon>Micrococcales</taxon>
        <taxon>Promicromonosporaceae</taxon>
        <taxon>Isoptericola</taxon>
    </lineage>
</organism>
<sequence>MDAPSGPVPAKHGVSGTHVAWFWRSAAAVGVAASAVVHLLLWNQGYQDLDVVGPLFLLNAAGGAVLAVLLVVWRHWIPLVGGIVFGATTLLAFVASGTVGFFDVSGPLMFGRDETIAAVAEVLAVVASTVALLREQRR</sequence>
<evidence type="ECO:0000256" key="1">
    <source>
        <dbReference type="SAM" id="Phobius"/>
    </source>
</evidence>
<dbReference type="EMBL" id="JABFAJ010000021">
    <property type="protein sequence ID" value="NNU28176.1"/>
    <property type="molecule type" value="Genomic_DNA"/>
</dbReference>
<protein>
    <submittedName>
        <fullName evidence="2">Uncharacterized protein</fullName>
    </submittedName>
</protein>
<feature type="transmembrane region" description="Helical" evidence="1">
    <location>
        <begin position="21"/>
        <end position="42"/>
    </location>
</feature>
<dbReference type="AlphaFoldDB" id="A0A849JXY9"/>
<feature type="transmembrane region" description="Helical" evidence="1">
    <location>
        <begin position="54"/>
        <end position="72"/>
    </location>
</feature>